<evidence type="ECO:0000259" key="2">
    <source>
        <dbReference type="Pfam" id="PF23744"/>
    </source>
</evidence>
<dbReference type="AlphaFoldDB" id="A0AAJ7R7M1"/>
<reference evidence="4" key="1">
    <citation type="submission" date="2025-08" db="UniProtKB">
        <authorList>
            <consortium name="RefSeq"/>
        </authorList>
    </citation>
    <scope>IDENTIFICATION</scope>
</reference>
<dbReference type="KEGG" id="ccin:107275010"/>
<dbReference type="SUPFAM" id="SSF48371">
    <property type="entry name" value="ARM repeat"/>
    <property type="match status" value="1"/>
</dbReference>
<accession>A0AAJ7R7M1</accession>
<dbReference type="InterPro" id="IPR056597">
    <property type="entry name" value="ARM_LRRK2"/>
</dbReference>
<gene>
    <name evidence="4" type="primary">LOC107275010</name>
</gene>
<dbReference type="InterPro" id="IPR011989">
    <property type="entry name" value="ARM-like"/>
</dbReference>
<dbReference type="Gene3D" id="1.25.10.10">
    <property type="entry name" value="Leucine-rich Repeat Variant"/>
    <property type="match status" value="2"/>
</dbReference>
<dbReference type="Pfam" id="PF23744">
    <property type="entry name" value="ARM_LRRK2"/>
    <property type="match status" value="1"/>
</dbReference>
<name>A0AAJ7R7M1_CEPCN</name>
<dbReference type="RefSeq" id="XP_024935799.1">
    <property type="nucleotide sequence ID" value="XM_025080031.1"/>
</dbReference>
<protein>
    <submittedName>
        <fullName evidence="4">Armadillo repeat-containing protein 6 homolog</fullName>
    </submittedName>
</protein>
<dbReference type="InterPro" id="IPR000225">
    <property type="entry name" value="Armadillo"/>
</dbReference>
<proteinExistence type="predicted"/>
<organism evidence="3 4">
    <name type="scientific">Cephus cinctus</name>
    <name type="common">Wheat stem sawfly</name>
    <dbReference type="NCBI Taxonomy" id="211228"/>
    <lineage>
        <taxon>Eukaryota</taxon>
        <taxon>Metazoa</taxon>
        <taxon>Ecdysozoa</taxon>
        <taxon>Arthropoda</taxon>
        <taxon>Hexapoda</taxon>
        <taxon>Insecta</taxon>
        <taxon>Pterygota</taxon>
        <taxon>Neoptera</taxon>
        <taxon>Endopterygota</taxon>
        <taxon>Hymenoptera</taxon>
        <taxon>Cephoidea</taxon>
        <taxon>Cephidae</taxon>
        <taxon>Cephus</taxon>
    </lineage>
</organism>
<dbReference type="PANTHER" id="PTHR22895:SF0">
    <property type="entry name" value="ARMADILLO REPEAT-CONTAINING PROTEIN 6"/>
    <property type="match status" value="1"/>
</dbReference>
<keyword evidence="3" id="KW-1185">Reference proteome</keyword>
<evidence type="ECO:0000313" key="4">
    <source>
        <dbReference type="RefSeq" id="XP_024935799.1"/>
    </source>
</evidence>
<dbReference type="InterPro" id="IPR016024">
    <property type="entry name" value="ARM-type_fold"/>
</dbReference>
<dbReference type="Proteomes" id="UP000694920">
    <property type="component" value="Unplaced"/>
</dbReference>
<dbReference type="PANTHER" id="PTHR22895">
    <property type="entry name" value="ARMADILLO REPEAT-CONTAINING PROTEIN 6"/>
    <property type="match status" value="1"/>
</dbReference>
<feature type="domain" description="LRRK2 ARM repeat" evidence="2">
    <location>
        <begin position="245"/>
        <end position="424"/>
    </location>
</feature>
<dbReference type="SMART" id="SM00185">
    <property type="entry name" value="ARM"/>
    <property type="match status" value="3"/>
</dbReference>
<dbReference type="GeneID" id="107275010"/>
<sequence length="461" mass="51607">MVRVINQETYNEVVKENIEEFSMTPEEAIDDAIKQFEAQGVDLSNVIKDLILCDDRDLVKTCLDNLRSSIEEKNSEIVPEVLEKLKTELDKDIARRIHASNLGGYKILLDLIKEFKDDVTVVRPALRTMTSLMTGHPDLLDEAGVTLQMEILDKQHDVPTLQLLLRWMRECCIKHELNRQTIFNANALEKIKRILMREDATGQELRDACAVCRALVLDDDIRHEYGKAYEHATAIARDTLDVITSLLSRFKTDRAVVGDLMLTLASLIVRNEFCQSVEDAGGLKFILDVMVDHPDTEKLNWQALKLLKALAGNDYVKSHIVTSGGAPLIVSVISRFKGSETVVSSGLACISALTLRSPSNAGVFYDCGASTVIIDSIKTYPKSINVLKQACWAIRNMSVRNNMESQEFVQQGVEELLINAMKTHGLELENDVKAALRDLGLKVDLKERWVGKGIALSNDRN</sequence>
<dbReference type="GO" id="GO:0002244">
    <property type="term" value="P:hematopoietic progenitor cell differentiation"/>
    <property type="evidence" value="ECO:0007669"/>
    <property type="project" value="TreeGrafter"/>
</dbReference>
<evidence type="ECO:0000313" key="3">
    <source>
        <dbReference type="Proteomes" id="UP000694920"/>
    </source>
</evidence>
<evidence type="ECO:0000256" key="1">
    <source>
        <dbReference type="ARBA" id="ARBA00022737"/>
    </source>
</evidence>
<keyword evidence="1" id="KW-0677">Repeat</keyword>